<feature type="binding site" evidence="7">
    <location>
        <position position="175"/>
    </location>
    <ligand>
        <name>L-glutamate</name>
        <dbReference type="ChEBI" id="CHEBI:29985"/>
    </ligand>
</feature>
<organism evidence="8 9">
    <name type="scientific">Wenzhouxiangella marina</name>
    <dbReference type="NCBI Taxonomy" id="1579979"/>
    <lineage>
        <taxon>Bacteria</taxon>
        <taxon>Pseudomonadati</taxon>
        <taxon>Pseudomonadota</taxon>
        <taxon>Gammaproteobacteria</taxon>
        <taxon>Chromatiales</taxon>
        <taxon>Wenzhouxiangellaceae</taxon>
        <taxon>Wenzhouxiangella</taxon>
    </lineage>
</organism>
<dbReference type="Proteomes" id="UP000066624">
    <property type="component" value="Chromosome"/>
</dbReference>
<evidence type="ECO:0000313" key="9">
    <source>
        <dbReference type="Proteomes" id="UP000066624"/>
    </source>
</evidence>
<dbReference type="NCBIfam" id="TIGR03838">
    <property type="entry name" value="queuosine_YadB"/>
    <property type="match status" value="1"/>
</dbReference>
<dbReference type="SUPFAM" id="SSF52374">
    <property type="entry name" value="Nucleotidylyl transferase"/>
    <property type="match status" value="1"/>
</dbReference>
<sequence length="298" mass="32481">MQVSQGGRPVGRFAPSPTGDLHFGSLVAALGSYLNIRAQDGQWLVRIENIDPPREVPGAGHTQIETLARHGLVSDRPVVWQIDSTAAHQEAVEALIDAGRAYPCACSRADLPPDGRYPGTCRNGLPPGRKARSIRLRCEDEEVHFDDLIQGEYHQNPYRETGDFVIRRADGLYAYQLAVVVDDARAGVTEVVRGADLIDSTGRQILVYRALGLAPPRYAHLPLITDAQGRKLSKSEADDPIHASEPAANLRLALGLLGHPPPEGLERIDSLLSWAIEHWSIERVPRGPVQLGVHPQAA</sequence>
<feature type="short sequence motif" description="'HIGH' region" evidence="7">
    <location>
        <begin position="15"/>
        <end position="25"/>
    </location>
</feature>
<keyword evidence="3 7" id="KW-0547">Nucleotide-binding</keyword>
<comment type="cofactor">
    <cofactor evidence="7">
        <name>Zn(2+)</name>
        <dbReference type="ChEBI" id="CHEBI:29105"/>
    </cofactor>
    <text evidence="7">Binds 1 zinc ion per subunit.</text>
</comment>
<protein>
    <recommendedName>
        <fullName evidence="7">Glutamyl-Q tRNA(Asp) synthetase</fullName>
        <shortName evidence="7">Glu-Q-RSs</shortName>
        <ecNumber evidence="7">6.1.1.-</ecNumber>
    </recommendedName>
</protein>
<feature type="short sequence motif" description="'KMSKS' region" evidence="7">
    <location>
        <begin position="231"/>
        <end position="235"/>
    </location>
</feature>
<dbReference type="KEGG" id="wma:WM2015_1710"/>
<dbReference type="PATRIC" id="fig|1579979.3.peg.1754"/>
<dbReference type="GO" id="GO:0006424">
    <property type="term" value="P:glutamyl-tRNA aminoacylation"/>
    <property type="evidence" value="ECO:0007669"/>
    <property type="project" value="InterPro"/>
</dbReference>
<comment type="similarity">
    <text evidence="7">Belongs to the class-I aminoacyl-tRNA synthetase family. GluQ subfamily.</text>
</comment>
<evidence type="ECO:0000256" key="4">
    <source>
        <dbReference type="ARBA" id="ARBA00022833"/>
    </source>
</evidence>
<feature type="binding site" evidence="7">
    <location>
        <position position="106"/>
    </location>
    <ligand>
        <name>Zn(2+)</name>
        <dbReference type="ChEBI" id="CHEBI:29105"/>
    </ligand>
</feature>
<dbReference type="InterPro" id="IPR049940">
    <property type="entry name" value="GluQ/Sye"/>
</dbReference>
<dbReference type="InterPro" id="IPR000924">
    <property type="entry name" value="Glu/Gln-tRNA-synth"/>
</dbReference>
<feature type="binding site" evidence="7">
    <location>
        <position position="104"/>
    </location>
    <ligand>
        <name>Zn(2+)</name>
        <dbReference type="ChEBI" id="CHEBI:29105"/>
    </ligand>
</feature>
<feature type="binding site" evidence="7">
    <location>
        <position position="48"/>
    </location>
    <ligand>
        <name>L-glutamate</name>
        <dbReference type="ChEBI" id="CHEBI:29985"/>
    </ligand>
</feature>
<dbReference type="RefSeq" id="WP_049725666.1">
    <property type="nucleotide sequence ID" value="NZ_CP012154.1"/>
</dbReference>
<keyword evidence="5 7" id="KW-0067">ATP-binding</keyword>
<dbReference type="PANTHER" id="PTHR43311">
    <property type="entry name" value="GLUTAMATE--TRNA LIGASE"/>
    <property type="match status" value="1"/>
</dbReference>
<gene>
    <name evidence="7" type="primary">gluQ</name>
    <name evidence="8" type="ORF">WM2015_1710</name>
</gene>
<evidence type="ECO:0000256" key="1">
    <source>
        <dbReference type="ARBA" id="ARBA00022598"/>
    </source>
</evidence>
<evidence type="ECO:0000256" key="5">
    <source>
        <dbReference type="ARBA" id="ARBA00022840"/>
    </source>
</evidence>
<dbReference type="HAMAP" id="MF_01428">
    <property type="entry name" value="Glu_Q_tRNA_synth"/>
    <property type="match status" value="1"/>
</dbReference>
<dbReference type="STRING" id="1579979.WM2015_1710"/>
<accession>A0A0K0XWN2</accession>
<proteinExistence type="inferred from homology"/>
<feature type="binding site" evidence="7">
    <location>
        <position position="121"/>
    </location>
    <ligand>
        <name>Zn(2+)</name>
        <dbReference type="ChEBI" id="CHEBI:29105"/>
    </ligand>
</feature>
<evidence type="ECO:0000313" key="8">
    <source>
        <dbReference type="EMBL" id="AKS42080.1"/>
    </source>
</evidence>
<evidence type="ECO:0000256" key="7">
    <source>
        <dbReference type="HAMAP-Rule" id="MF_01428"/>
    </source>
</evidence>
<dbReference type="InterPro" id="IPR022380">
    <property type="entry name" value="Glu-Q_tRNA(Asp)_Synthase"/>
</dbReference>
<keyword evidence="9" id="KW-1185">Reference proteome</keyword>
<dbReference type="GO" id="GO:0006400">
    <property type="term" value="P:tRNA modification"/>
    <property type="evidence" value="ECO:0007669"/>
    <property type="project" value="InterPro"/>
</dbReference>
<dbReference type="PRINTS" id="PR00987">
    <property type="entry name" value="TRNASYNTHGLU"/>
</dbReference>
<name>A0A0K0XWN2_9GAMM</name>
<feature type="binding site" evidence="7">
    <location>
        <position position="117"/>
    </location>
    <ligand>
        <name>Zn(2+)</name>
        <dbReference type="ChEBI" id="CHEBI:29105"/>
    </ligand>
</feature>
<comment type="function">
    <text evidence="7">Catalyzes the tRNA-independent activation of glutamate in presence of ATP and the subsequent transfer of glutamate onto a tRNA(Asp). Glutamate is transferred on the 2-amino-5-(4,5-dihydroxy-2-cyclopenten-1-yl) moiety of the queuosine in the wobble position of the QUC anticodon.</text>
</comment>
<keyword evidence="6 7" id="KW-0030">Aminoacyl-tRNA synthetase</keyword>
<dbReference type="OrthoDB" id="9807503at2"/>
<evidence type="ECO:0000256" key="6">
    <source>
        <dbReference type="ARBA" id="ARBA00023146"/>
    </source>
</evidence>
<feature type="binding site" evidence="7">
    <location>
        <position position="193"/>
    </location>
    <ligand>
        <name>L-glutamate</name>
        <dbReference type="ChEBI" id="CHEBI:29985"/>
    </ligand>
</feature>
<keyword evidence="1 7" id="KW-0436">Ligase</keyword>
<keyword evidence="2 7" id="KW-0479">Metal-binding</keyword>
<dbReference type="EMBL" id="CP012154">
    <property type="protein sequence ID" value="AKS42080.1"/>
    <property type="molecule type" value="Genomic_DNA"/>
</dbReference>
<feature type="binding site" evidence="7">
    <location>
        <position position="234"/>
    </location>
    <ligand>
        <name>ATP</name>
        <dbReference type="ChEBI" id="CHEBI:30616"/>
    </ligand>
</feature>
<dbReference type="Gene3D" id="3.40.50.620">
    <property type="entry name" value="HUPs"/>
    <property type="match status" value="1"/>
</dbReference>
<keyword evidence="4 7" id="KW-0862">Zinc</keyword>
<feature type="binding site" evidence="7">
    <location>
        <begin position="12"/>
        <end position="16"/>
    </location>
    <ligand>
        <name>L-glutamate</name>
        <dbReference type="ChEBI" id="CHEBI:29985"/>
    </ligand>
</feature>
<dbReference type="GO" id="GO:0004818">
    <property type="term" value="F:glutamate-tRNA ligase activity"/>
    <property type="evidence" value="ECO:0007669"/>
    <property type="project" value="TreeGrafter"/>
</dbReference>
<dbReference type="GO" id="GO:0008270">
    <property type="term" value="F:zinc ion binding"/>
    <property type="evidence" value="ECO:0007669"/>
    <property type="project" value="UniProtKB-UniRule"/>
</dbReference>
<evidence type="ECO:0000256" key="3">
    <source>
        <dbReference type="ARBA" id="ARBA00022741"/>
    </source>
</evidence>
<reference evidence="8 9" key="1">
    <citation type="submission" date="2015-07" db="EMBL/GenBank/DDBJ databases">
        <authorList>
            <person name="Noorani M."/>
        </authorList>
    </citation>
    <scope>NUCLEOTIDE SEQUENCE [LARGE SCALE GENOMIC DNA]</scope>
    <source>
        <strain evidence="8 9">KCTC 42284</strain>
    </source>
</reference>
<evidence type="ECO:0000256" key="2">
    <source>
        <dbReference type="ARBA" id="ARBA00022723"/>
    </source>
</evidence>
<dbReference type="Pfam" id="PF00749">
    <property type="entry name" value="tRNA-synt_1c"/>
    <property type="match status" value="2"/>
</dbReference>
<dbReference type="InterPro" id="IPR014729">
    <property type="entry name" value="Rossmann-like_a/b/a_fold"/>
</dbReference>
<dbReference type="GO" id="GO:0005829">
    <property type="term" value="C:cytosol"/>
    <property type="evidence" value="ECO:0007669"/>
    <property type="project" value="TreeGrafter"/>
</dbReference>
<dbReference type="PANTHER" id="PTHR43311:SF1">
    <property type="entry name" value="GLUTAMYL-Q TRNA(ASP) SYNTHETASE"/>
    <property type="match status" value="1"/>
</dbReference>
<dbReference type="EC" id="6.1.1.-" evidence="7"/>
<dbReference type="GO" id="GO:0005524">
    <property type="term" value="F:ATP binding"/>
    <property type="evidence" value="ECO:0007669"/>
    <property type="project" value="UniProtKB-KW"/>
</dbReference>
<dbReference type="NCBIfam" id="NF004314">
    <property type="entry name" value="PRK05710.1-3"/>
    <property type="match status" value="1"/>
</dbReference>
<dbReference type="InterPro" id="IPR020058">
    <property type="entry name" value="Glu/Gln-tRNA-synth_Ib_cat-dom"/>
</dbReference>
<dbReference type="AlphaFoldDB" id="A0A0K0XWN2"/>